<keyword evidence="2" id="KW-1133">Transmembrane helix</keyword>
<keyword evidence="2" id="KW-0812">Transmembrane</keyword>
<keyword evidence="4" id="KW-1185">Reference proteome</keyword>
<dbReference type="Proteomes" id="UP001589818">
    <property type="component" value="Unassembled WGS sequence"/>
</dbReference>
<evidence type="ECO:0000256" key="2">
    <source>
        <dbReference type="SAM" id="Phobius"/>
    </source>
</evidence>
<dbReference type="EMBL" id="JBHLVF010000041">
    <property type="protein sequence ID" value="MFC0395400.1"/>
    <property type="molecule type" value="Genomic_DNA"/>
</dbReference>
<accession>A0ABV6JHK0</accession>
<proteinExistence type="predicted"/>
<comment type="caution">
    <text evidence="3">The sequence shown here is derived from an EMBL/GenBank/DDBJ whole genome shotgun (WGS) entry which is preliminary data.</text>
</comment>
<sequence>MAYQNGNLALQPKRKPEEQVYREKRTVVVKRKSLPVQEKLLWLFTIIVGVLIAGVIIFRYAEVYKMNLEIRNLTNEYNEMSVEMKELQKQVQILGDPDRINKIAKSMNMSASKQDVMVDKKEQPTDTAPKE</sequence>
<reference evidence="3 4" key="1">
    <citation type="submission" date="2024-09" db="EMBL/GenBank/DDBJ databases">
        <authorList>
            <person name="Sun Q."/>
            <person name="Mori K."/>
        </authorList>
    </citation>
    <scope>NUCLEOTIDE SEQUENCE [LARGE SCALE GENOMIC DNA]</scope>
    <source>
        <strain evidence="3 4">CCM 4839</strain>
    </source>
</reference>
<evidence type="ECO:0000313" key="4">
    <source>
        <dbReference type="Proteomes" id="UP001589818"/>
    </source>
</evidence>
<keyword evidence="2" id="KW-0472">Membrane</keyword>
<organism evidence="3 4">
    <name type="scientific">Paenibacillus mendelii</name>
    <dbReference type="NCBI Taxonomy" id="206163"/>
    <lineage>
        <taxon>Bacteria</taxon>
        <taxon>Bacillati</taxon>
        <taxon>Bacillota</taxon>
        <taxon>Bacilli</taxon>
        <taxon>Bacillales</taxon>
        <taxon>Paenibacillaceae</taxon>
        <taxon>Paenibacillus</taxon>
    </lineage>
</organism>
<protein>
    <submittedName>
        <fullName evidence="3">Septum formation initiator family protein</fullName>
    </submittedName>
</protein>
<dbReference type="RefSeq" id="WP_204816507.1">
    <property type="nucleotide sequence ID" value="NZ_JANHOF010000001.1"/>
</dbReference>
<feature type="transmembrane region" description="Helical" evidence="2">
    <location>
        <begin position="40"/>
        <end position="61"/>
    </location>
</feature>
<evidence type="ECO:0000313" key="3">
    <source>
        <dbReference type="EMBL" id="MFC0395400.1"/>
    </source>
</evidence>
<dbReference type="InterPro" id="IPR007060">
    <property type="entry name" value="FtsL/DivIC"/>
</dbReference>
<feature type="region of interest" description="Disordered" evidence="1">
    <location>
        <begin position="109"/>
        <end position="131"/>
    </location>
</feature>
<dbReference type="Pfam" id="PF04977">
    <property type="entry name" value="DivIC"/>
    <property type="match status" value="1"/>
</dbReference>
<name>A0ABV6JHK0_9BACL</name>
<evidence type="ECO:0000256" key="1">
    <source>
        <dbReference type="SAM" id="MobiDB-lite"/>
    </source>
</evidence>
<feature type="compositionally biased region" description="Basic and acidic residues" evidence="1">
    <location>
        <begin position="116"/>
        <end position="131"/>
    </location>
</feature>
<gene>
    <name evidence="3" type="ORF">ACFFJ8_29040</name>
</gene>